<sequence length="72" mass="7987">MDINTIKTSIQKDLEAAGIPTSLASAAAQILAEENRKSLSNEHVPTRTKEQQHIVSSAWEWMKAKGFFEKSS</sequence>
<dbReference type="EMBL" id="CADCTM010000447">
    <property type="protein sequence ID" value="CAA9267998.1"/>
    <property type="molecule type" value="Genomic_DNA"/>
</dbReference>
<protein>
    <submittedName>
        <fullName evidence="1">Uncharacterized protein</fullName>
    </submittedName>
</protein>
<reference evidence="1" key="1">
    <citation type="submission" date="2020-02" db="EMBL/GenBank/DDBJ databases">
        <authorList>
            <person name="Meier V. D."/>
        </authorList>
    </citation>
    <scope>NUCLEOTIDE SEQUENCE</scope>
    <source>
        <strain evidence="1">AVDCRST_MAG92</strain>
    </source>
</reference>
<evidence type="ECO:0000313" key="1">
    <source>
        <dbReference type="EMBL" id="CAA9267998.1"/>
    </source>
</evidence>
<name>A0A6J4J1Q8_9CYAN</name>
<accession>A0A6J4J1Q8</accession>
<organism evidence="1">
    <name type="scientific">uncultured Coleofasciculus sp</name>
    <dbReference type="NCBI Taxonomy" id="1267456"/>
    <lineage>
        <taxon>Bacteria</taxon>
        <taxon>Bacillati</taxon>
        <taxon>Cyanobacteriota</taxon>
        <taxon>Cyanophyceae</taxon>
        <taxon>Coleofasciculales</taxon>
        <taxon>Coleofasciculaceae</taxon>
        <taxon>Coleofasciculus</taxon>
        <taxon>environmental samples</taxon>
    </lineage>
</organism>
<gene>
    <name evidence="1" type="ORF">AVDCRST_MAG92-2807</name>
</gene>
<dbReference type="AlphaFoldDB" id="A0A6J4J1Q8"/>
<proteinExistence type="predicted"/>